<gene>
    <name evidence="1" type="ORF">WH47_01702</name>
</gene>
<organism evidence="1 2">
    <name type="scientific">Habropoda laboriosa</name>
    <dbReference type="NCBI Taxonomy" id="597456"/>
    <lineage>
        <taxon>Eukaryota</taxon>
        <taxon>Metazoa</taxon>
        <taxon>Ecdysozoa</taxon>
        <taxon>Arthropoda</taxon>
        <taxon>Hexapoda</taxon>
        <taxon>Insecta</taxon>
        <taxon>Pterygota</taxon>
        <taxon>Neoptera</taxon>
        <taxon>Endopterygota</taxon>
        <taxon>Hymenoptera</taxon>
        <taxon>Apocrita</taxon>
        <taxon>Aculeata</taxon>
        <taxon>Apoidea</taxon>
        <taxon>Anthophila</taxon>
        <taxon>Apidae</taxon>
        <taxon>Habropoda</taxon>
    </lineage>
</organism>
<dbReference type="EMBL" id="KQ415050">
    <property type="protein sequence ID" value="KOC58840.1"/>
    <property type="molecule type" value="Genomic_DNA"/>
</dbReference>
<keyword evidence="2" id="KW-1185">Reference proteome</keyword>
<evidence type="ECO:0000313" key="1">
    <source>
        <dbReference type="EMBL" id="KOC58840.1"/>
    </source>
</evidence>
<name>A0A0L7QJW1_9HYME</name>
<evidence type="ECO:0008006" key="3">
    <source>
        <dbReference type="Google" id="ProtNLM"/>
    </source>
</evidence>
<protein>
    <recommendedName>
        <fullName evidence="3">Histone-lysine N-methyltransferase SETMAR</fullName>
    </recommendedName>
</protein>
<reference evidence="1 2" key="1">
    <citation type="submission" date="2015-07" db="EMBL/GenBank/DDBJ databases">
        <title>The genome of Habropoda laboriosa.</title>
        <authorList>
            <person name="Pan H."/>
            <person name="Kapheim K."/>
        </authorList>
    </citation>
    <scope>NUCLEOTIDE SEQUENCE [LARGE SCALE GENOMIC DNA]</scope>
    <source>
        <strain evidence="1">0110345459</strain>
    </source>
</reference>
<proteinExistence type="predicted"/>
<accession>A0A0L7QJW1</accession>
<dbReference type="AlphaFoldDB" id="A0A0L7QJW1"/>
<evidence type="ECO:0000313" key="2">
    <source>
        <dbReference type="Proteomes" id="UP000053825"/>
    </source>
</evidence>
<sequence>MYKTLRVQQPTLVNRRGVLLLHNNARPHIAKQTVSQTPTTLGRWYRDGRSALMSMEIISINGI</sequence>
<dbReference type="Proteomes" id="UP000053825">
    <property type="component" value="Unassembled WGS sequence"/>
</dbReference>